<dbReference type="InterPro" id="IPR007345">
    <property type="entry name" value="Polysacch_pyruvyl_Trfase"/>
</dbReference>
<dbReference type="AlphaFoldDB" id="A0A1H9CPI5"/>
<dbReference type="EMBL" id="FOEN01000004">
    <property type="protein sequence ID" value="SEQ03120.1"/>
    <property type="molecule type" value="Genomic_DNA"/>
</dbReference>
<gene>
    <name evidence="2" type="ORF">SAMN04488558_104100</name>
</gene>
<dbReference type="RefSeq" id="WP_092571278.1">
    <property type="nucleotide sequence ID" value="NZ_CALUDV010000003.1"/>
</dbReference>
<dbReference type="PANTHER" id="PTHR36836:SF1">
    <property type="entry name" value="COLANIC ACID BIOSYNTHESIS PROTEIN WCAK"/>
    <property type="match status" value="1"/>
</dbReference>
<sequence length="367" mass="43255">MDIFLDIYLEKNLGDDLFLITVLEKYPQVNFHVFCQKDYQSIVNEYPNLKVIRLNKYFNYFLAKSKLKIAWIQSYLRRQKISAYLCIGGSIFMQSDNWRSMYQDRLKMWRFLDKQGIPLYILGANFGPYQDQEFIESYRQAFRYAKDICFRDSYSYELFADLAQVRQADDIVFGLNLPKLPKIDRSLGISMIDLSSRPQWQAYQQAYLDQVHHLINQALAEDYQVYLFSFCQSEGDEKAINDLLSRMSQHSKVTPVYYRDNHKEFLGQFQAMELIVATRFHSLILALLNDQAILALNYSKKTQNIIDDHHLPLEAYSLTEIQQIAWDAWLSHFKSAGCSVDQQIQSSHQQFLSLDRLIEGEEHDEIN</sequence>
<accession>A0A1H9CPI5</accession>
<name>A0A1H9CPI5_9LACT</name>
<dbReference type="Pfam" id="PF04230">
    <property type="entry name" value="PS_pyruv_trans"/>
    <property type="match status" value="1"/>
</dbReference>
<feature type="domain" description="Polysaccharide pyruvyl transferase" evidence="1">
    <location>
        <begin position="12"/>
        <end position="297"/>
    </location>
</feature>
<evidence type="ECO:0000313" key="2">
    <source>
        <dbReference type="EMBL" id="SEQ03120.1"/>
    </source>
</evidence>
<keyword evidence="3" id="KW-1185">Reference proteome</keyword>
<dbReference type="STRING" id="89093.SAMN04488558_104100"/>
<dbReference type="PANTHER" id="PTHR36836">
    <property type="entry name" value="COLANIC ACID BIOSYNTHESIS PROTEIN WCAK"/>
    <property type="match status" value="1"/>
</dbReference>
<protein>
    <submittedName>
        <fullName evidence="2">Colanic acid/amylovoran biosynthesis protein</fullName>
    </submittedName>
</protein>
<dbReference type="OrthoDB" id="3188137at2"/>
<proteinExistence type="predicted"/>
<evidence type="ECO:0000313" key="3">
    <source>
        <dbReference type="Proteomes" id="UP000198833"/>
    </source>
</evidence>
<dbReference type="Proteomes" id="UP000198833">
    <property type="component" value="Unassembled WGS sequence"/>
</dbReference>
<evidence type="ECO:0000259" key="1">
    <source>
        <dbReference type="Pfam" id="PF04230"/>
    </source>
</evidence>
<organism evidence="2 3">
    <name type="scientific">Ignavigranum ruoffiae</name>
    <dbReference type="NCBI Taxonomy" id="89093"/>
    <lineage>
        <taxon>Bacteria</taxon>
        <taxon>Bacillati</taxon>
        <taxon>Bacillota</taxon>
        <taxon>Bacilli</taxon>
        <taxon>Lactobacillales</taxon>
        <taxon>Aerococcaceae</taxon>
        <taxon>Ignavigranum</taxon>
    </lineage>
</organism>
<reference evidence="2 3" key="1">
    <citation type="submission" date="2016-10" db="EMBL/GenBank/DDBJ databases">
        <authorList>
            <person name="de Groot N.N."/>
        </authorList>
    </citation>
    <scope>NUCLEOTIDE SEQUENCE [LARGE SCALE GENOMIC DNA]</scope>
    <source>
        <strain evidence="2 3">DSM 15695</strain>
    </source>
</reference>